<evidence type="ECO:0000313" key="13">
    <source>
        <dbReference type="EMBL" id="ONM33142.1"/>
    </source>
</evidence>
<dbReference type="PANTHER" id="PTHR31384:SF150">
    <property type="entry name" value="AUXIN RESPONSE FACTOR 6"/>
    <property type="match status" value="1"/>
</dbReference>
<dbReference type="Pfam" id="PF02362">
    <property type="entry name" value="B3"/>
    <property type="match status" value="1"/>
</dbReference>
<dbReference type="FunFam" id="3.10.20.90:FF:000047">
    <property type="entry name" value="Auxin response factor"/>
    <property type="match status" value="1"/>
</dbReference>
<dbReference type="SUPFAM" id="SSF54277">
    <property type="entry name" value="CAD &amp; PB1 domains"/>
    <property type="match status" value="1"/>
</dbReference>
<dbReference type="FunFam" id="2.30.30.1040:FF:000001">
    <property type="entry name" value="Auxin response factor"/>
    <property type="match status" value="1"/>
</dbReference>
<evidence type="ECO:0000256" key="5">
    <source>
        <dbReference type="ARBA" id="ARBA00023125"/>
    </source>
</evidence>
<dbReference type="GO" id="GO:0005634">
    <property type="term" value="C:nucleus"/>
    <property type="evidence" value="ECO:0007669"/>
    <property type="project" value="UniProtKB-SubCell"/>
</dbReference>
<keyword evidence="7 9" id="KW-0539">Nucleus</keyword>
<protein>
    <recommendedName>
        <fullName evidence="9">Auxin response factor</fullName>
    </recommendedName>
</protein>
<dbReference type="Pfam" id="PF02309">
    <property type="entry name" value="AUX_IAA"/>
    <property type="match status" value="1"/>
</dbReference>
<feature type="region of interest" description="Disordered" evidence="10">
    <location>
        <begin position="481"/>
        <end position="506"/>
    </location>
</feature>
<dbReference type="CDD" id="cd10017">
    <property type="entry name" value="B3_DNA"/>
    <property type="match status" value="1"/>
</dbReference>
<dbReference type="EMBL" id="CM007649">
    <property type="protein sequence ID" value="ONM33146.1"/>
    <property type="molecule type" value="Genomic_DNA"/>
</dbReference>
<evidence type="ECO:0000256" key="10">
    <source>
        <dbReference type="SAM" id="MobiDB-lite"/>
    </source>
</evidence>
<dbReference type="ExpressionAtlas" id="A0A1D6MWH7">
    <property type="expression patterns" value="baseline and differential"/>
</dbReference>
<dbReference type="Gene3D" id="3.10.20.90">
    <property type="entry name" value="Phosphatidylinositol 3-kinase Catalytic Subunit, Chain A, domain 1"/>
    <property type="match status" value="1"/>
</dbReference>
<dbReference type="FunFam" id="2.40.330.10:FF:000001">
    <property type="entry name" value="Auxin response factor"/>
    <property type="match status" value="1"/>
</dbReference>
<dbReference type="SUPFAM" id="SSF101936">
    <property type="entry name" value="DNA-binding pseudobarrel domain"/>
    <property type="match status" value="1"/>
</dbReference>
<accession>A0A1D6MWH7</accession>
<evidence type="ECO:0000256" key="1">
    <source>
        <dbReference type="ARBA" id="ARBA00003182"/>
    </source>
</evidence>
<dbReference type="InterPro" id="IPR010525">
    <property type="entry name" value="ARF_dom"/>
</dbReference>
<dbReference type="Gene3D" id="2.30.30.1040">
    <property type="match status" value="1"/>
</dbReference>
<comment type="function">
    <text evidence="1 9">Auxin response factors (ARFs) are transcriptional factors that bind specifically to the DNA sequence 5'-TGTCTC-3' found in the auxin-responsive promoter elements (AuxREs).</text>
</comment>
<comment type="subcellular location">
    <subcellularLocation>
        <location evidence="2 9">Nucleus</location>
    </subcellularLocation>
</comment>
<dbReference type="InterPro" id="IPR053793">
    <property type="entry name" value="PB1-like"/>
</dbReference>
<feature type="domain" description="PB1" evidence="12">
    <location>
        <begin position="714"/>
        <end position="798"/>
    </location>
</feature>
<name>A0A1D6MWH7_MAIZE</name>
<feature type="compositionally biased region" description="Low complexity" evidence="10">
    <location>
        <begin position="481"/>
        <end position="500"/>
    </location>
</feature>
<dbReference type="EMBL" id="CM007649">
    <property type="protein sequence ID" value="ONM33142.1"/>
    <property type="molecule type" value="Genomic_DNA"/>
</dbReference>
<gene>
    <name evidence="13" type="ORF">ZEAMMB73_Zm00001d041497</name>
</gene>
<keyword evidence="8 9" id="KW-0927">Auxin signaling pathway</keyword>
<dbReference type="InterPro" id="IPR044835">
    <property type="entry name" value="ARF_plant"/>
</dbReference>
<evidence type="ECO:0000256" key="2">
    <source>
        <dbReference type="ARBA" id="ARBA00004123"/>
    </source>
</evidence>
<dbReference type="AlphaFoldDB" id="A0A1D6MWH7"/>
<keyword evidence="5 9" id="KW-0238">DNA-binding</keyword>
<dbReference type="GO" id="GO:0006355">
    <property type="term" value="P:regulation of DNA-templated transcription"/>
    <property type="evidence" value="ECO:0007669"/>
    <property type="project" value="InterPro"/>
</dbReference>
<comment type="subunit">
    <text evidence="9">Homodimers and heterodimers.</text>
</comment>
<keyword evidence="6 9" id="KW-0804">Transcription</keyword>
<evidence type="ECO:0000256" key="9">
    <source>
        <dbReference type="RuleBase" id="RU004561"/>
    </source>
</evidence>
<keyword evidence="4 9" id="KW-0805">Transcription regulation</keyword>
<comment type="similarity">
    <text evidence="3 9">Belongs to the ARF family.</text>
</comment>
<dbReference type="InterPro" id="IPR015300">
    <property type="entry name" value="DNA-bd_pseudobarrel_sf"/>
</dbReference>
<evidence type="ECO:0000256" key="8">
    <source>
        <dbReference type="ARBA" id="ARBA00023294"/>
    </source>
</evidence>
<evidence type="ECO:0000259" key="11">
    <source>
        <dbReference type="PROSITE" id="PS50863"/>
    </source>
</evidence>
<dbReference type="PROSITE" id="PS51745">
    <property type="entry name" value="PB1"/>
    <property type="match status" value="1"/>
</dbReference>
<organism evidence="13">
    <name type="scientific">Zea mays</name>
    <name type="common">Maize</name>
    <dbReference type="NCBI Taxonomy" id="4577"/>
    <lineage>
        <taxon>Eukaryota</taxon>
        <taxon>Viridiplantae</taxon>
        <taxon>Streptophyta</taxon>
        <taxon>Embryophyta</taxon>
        <taxon>Tracheophyta</taxon>
        <taxon>Spermatophyta</taxon>
        <taxon>Magnoliopsida</taxon>
        <taxon>Liliopsida</taxon>
        <taxon>Poales</taxon>
        <taxon>Poaceae</taxon>
        <taxon>PACMAD clade</taxon>
        <taxon>Panicoideae</taxon>
        <taxon>Andropogonodae</taxon>
        <taxon>Andropogoneae</taxon>
        <taxon>Tripsacinae</taxon>
        <taxon>Zea</taxon>
    </lineage>
</organism>
<dbReference type="Gene3D" id="2.40.330.10">
    <property type="entry name" value="DNA-binding pseudobarrel domain"/>
    <property type="match status" value="1"/>
</dbReference>
<proteinExistence type="inferred from homology"/>
<dbReference type="Pfam" id="PF06507">
    <property type="entry name" value="ARF_AD"/>
    <property type="match status" value="1"/>
</dbReference>
<reference evidence="13" key="1">
    <citation type="submission" date="2015-12" db="EMBL/GenBank/DDBJ databases">
        <title>Update maize B73 reference genome by single molecule sequencing technologies.</title>
        <authorList>
            <consortium name="Maize Genome Sequencing Project"/>
            <person name="Ware D."/>
        </authorList>
    </citation>
    <scope>NUCLEOTIDE SEQUENCE [LARGE SCALE GENOMIC DNA]</scope>
    <source>
        <tissue evidence="13">Seedling</tissue>
    </source>
</reference>
<evidence type="ECO:0000259" key="12">
    <source>
        <dbReference type="PROSITE" id="PS51745"/>
    </source>
</evidence>
<sequence>MNLSPPRMSEPSLESDGEQRCLNSELWHACAGPLVSLPVVGSRVVYFPQGHSEQVAASTNKEVDAQIPNYPNLPPQLICQLHNVTMHADAETGEVYAQMTLQPLSPEEQKEPFLPIELGAGSNQPTNYFCKTLTASDTSTHGGFSVPRRAAEKVFPPLDFSQHPPVQELVARDLHDNEWKFRHIFRGQPKRHLLTTGWSVFVSAKRLVAGDSIIFIWNDNNQLLLGIRRANRPQTVMPSSVLSSDSMHIGLLAAAAHAAATNSRFTIFYNPRYMGTITCISDLDSERWPNSHWRSVKVGWDESTAGDKQPRVSLWEIEPLMAFPMYPTAFPLRLKRPWASGLPMFNGGRSDEFARYSSLMWLRDGNRGAQSLNFQGLGASPWLQPRIDYPLLGLKLDTYQQMAAAALEEIRAGDHLKQISSLLPVQQPQNLSGGLDPLYGNPVLQQMQFQSQQSSLQVVQQGYGPNASDSGFLQNQLQLQKQQEPLPQQQQQALQQQSHQEMQHHLSASCHDIANVASGVSESGSASQTESSLLSGSSYQQIYDGNSGPGLHLHNGFHNCSSQESSNLLNLSRSGQFMASEGWPLKRLAVESLSGHELQPVQHKFEKVNHQSNVSHISSTLPPLSARDSYSAQASGTNDQSHLLSSSFAIHDGLTAVRSGGVGSGTDAITIASLRYNDMNLLPENPIATSSCLGESGTFNSLDDVCGVNPSQGGTFVKVYKSGSPGRSLDITRFSSYYELRSELERLFGLEGQLEDPVRSGWQLVFVDRENDILLVGDDPWQEFVNSVWCIKILSPQDVQQMVRGGGDLLSTTGVRTLQGSVCDDYSAGHDMQNLTGSIAPVVPLDY</sequence>
<evidence type="ECO:0000256" key="3">
    <source>
        <dbReference type="ARBA" id="ARBA00007853"/>
    </source>
</evidence>
<dbReference type="SMART" id="SM01019">
    <property type="entry name" value="B3"/>
    <property type="match status" value="1"/>
</dbReference>
<dbReference type="EMBL" id="CM007649">
    <property type="protein sequence ID" value="ONM33141.1"/>
    <property type="molecule type" value="Genomic_DNA"/>
</dbReference>
<evidence type="ECO:0000256" key="7">
    <source>
        <dbReference type="ARBA" id="ARBA00023242"/>
    </source>
</evidence>
<dbReference type="GO" id="GO:0003677">
    <property type="term" value="F:DNA binding"/>
    <property type="evidence" value="ECO:0007669"/>
    <property type="project" value="UniProtKB-KW"/>
</dbReference>
<evidence type="ECO:0000256" key="4">
    <source>
        <dbReference type="ARBA" id="ARBA00023015"/>
    </source>
</evidence>
<feature type="domain" description="TF-B3" evidence="11">
    <location>
        <begin position="129"/>
        <end position="231"/>
    </location>
</feature>
<dbReference type="InterPro" id="IPR033389">
    <property type="entry name" value="AUX/IAA_dom"/>
</dbReference>
<dbReference type="PANTHER" id="PTHR31384">
    <property type="entry name" value="AUXIN RESPONSE FACTOR 4-RELATED"/>
    <property type="match status" value="1"/>
</dbReference>
<evidence type="ECO:0000256" key="6">
    <source>
        <dbReference type="ARBA" id="ARBA00023163"/>
    </source>
</evidence>
<dbReference type="InterPro" id="IPR003340">
    <property type="entry name" value="B3_DNA-bd"/>
</dbReference>
<dbReference type="GO" id="GO:0009734">
    <property type="term" value="P:auxin-activated signaling pathway"/>
    <property type="evidence" value="ECO:0007669"/>
    <property type="project" value="UniProtKB-KW"/>
</dbReference>
<dbReference type="PROSITE" id="PS50863">
    <property type="entry name" value="B3"/>
    <property type="match status" value="1"/>
</dbReference>